<evidence type="ECO:0000256" key="4">
    <source>
        <dbReference type="ARBA" id="ARBA00022556"/>
    </source>
</evidence>
<dbReference type="Gene3D" id="3.60.21.10">
    <property type="match status" value="1"/>
</dbReference>
<feature type="binding site" evidence="10">
    <location>
        <position position="171"/>
    </location>
    <ligand>
        <name>substrate</name>
    </ligand>
</feature>
<dbReference type="AlphaFoldDB" id="A0AA51R312"/>
<gene>
    <name evidence="10" type="primary">lpxH</name>
    <name evidence="12" type="ORF">RCC75_06030</name>
    <name evidence="13" type="ORF">RCG00_12695</name>
</gene>
<organism evidence="13">
    <name type="scientific">Thiothrix subterranea</name>
    <dbReference type="NCBI Taxonomy" id="2735563"/>
    <lineage>
        <taxon>Bacteria</taxon>
        <taxon>Pseudomonadati</taxon>
        <taxon>Pseudomonadota</taxon>
        <taxon>Gammaproteobacteria</taxon>
        <taxon>Thiotrichales</taxon>
        <taxon>Thiotrichaceae</taxon>
        <taxon>Thiothrix</taxon>
    </lineage>
</organism>
<keyword evidence="4 10" id="KW-0441">Lipid A biosynthesis</keyword>
<comment type="function">
    <text evidence="10">Hydrolyzes the pyrophosphate bond of UDP-2,3-diacylglucosamine to yield 2,3-diacylglucosamine 1-phosphate (lipid X) and UMP by catalyzing the attack of water at the alpha-P atom. Involved in the biosynthesis of lipid A, a phosphorylated glycolipid that anchors the lipopolysaccharide to the outer membrane of the cell.</text>
</comment>
<evidence type="ECO:0000256" key="8">
    <source>
        <dbReference type="ARBA" id="ARBA00023136"/>
    </source>
</evidence>
<reference evidence="13 14" key="1">
    <citation type="submission" date="2023-08" db="EMBL/GenBank/DDBJ databases">
        <title>New molecular markers tilS and rpoB for phylogenetic and monitoring studies of the genus Thiothrix biodiversity.</title>
        <authorList>
            <person name="Ravin N.V."/>
            <person name="Smolyakov D."/>
            <person name="Markov N.D."/>
            <person name="Beletsky A.V."/>
            <person name="Mardanov A.V."/>
            <person name="Rudenko T.S."/>
            <person name="Grabovich M.Y."/>
        </authorList>
    </citation>
    <scope>NUCLEOTIDE SEQUENCE</scope>
    <source>
        <strain evidence="13">DNT52</strain>
        <strain evidence="12 14">H33</strain>
    </source>
</reference>
<evidence type="ECO:0000259" key="11">
    <source>
        <dbReference type="Pfam" id="PF00149"/>
    </source>
</evidence>
<feature type="binding site" evidence="10">
    <location>
        <position position="199"/>
    </location>
    <ligand>
        <name>substrate</name>
    </ligand>
</feature>
<dbReference type="InterPro" id="IPR010138">
    <property type="entry name" value="UDP-diacylglucosamine_Hdrlase"/>
</dbReference>
<sequence>MSSWFIADLHLDGTRPGAIRLLLDLLEQIEGRADALYILGDLFEYWVGDDALATPDAAVFQPVVSGLRQVHDSGVKLYFQHGNRDFLVGERFAEATGCTLLPEQQVIDLYGTPTLLLHGDTLCTDDVEYQQVRKLFRNPQWQQQFLALPLAERIRQAEAMRAQSRMSMQGKTEAILDVNQQTVAETLKQAGVTHMIHGHTHRPAVHDFVLDGEAVQRIVLGDWHEDKGSFLAVDVKSMRLEF</sequence>
<proteinExistence type="inferred from homology"/>
<comment type="cofactor">
    <cofactor evidence="10">
        <name>Mn(2+)</name>
        <dbReference type="ChEBI" id="CHEBI:29035"/>
    </cofactor>
    <text evidence="10">Binds 2 Mn(2+) ions per subunit in a binuclear metal center.</text>
</comment>
<dbReference type="InterPro" id="IPR004843">
    <property type="entry name" value="Calcineurin-like_PHP"/>
</dbReference>
<feature type="domain" description="Calcineurin-like phosphoesterase" evidence="11">
    <location>
        <begin position="3"/>
        <end position="203"/>
    </location>
</feature>
<keyword evidence="9 10" id="KW-0464">Manganese</keyword>
<dbReference type="InterPro" id="IPR029052">
    <property type="entry name" value="Metallo-depent_PP-like"/>
</dbReference>
<feature type="binding site" evidence="10">
    <location>
        <position position="118"/>
    </location>
    <ligand>
        <name>Mn(2+)</name>
        <dbReference type="ChEBI" id="CHEBI:29035"/>
        <label>2</label>
    </ligand>
</feature>
<keyword evidence="3 10" id="KW-0997">Cell inner membrane</keyword>
<dbReference type="EMBL" id="JAVFKN010000005">
    <property type="protein sequence ID" value="MDQ5768077.1"/>
    <property type="molecule type" value="Genomic_DNA"/>
</dbReference>
<dbReference type="Proteomes" id="UP001223336">
    <property type="component" value="Unassembled WGS sequence"/>
</dbReference>
<dbReference type="Pfam" id="PF00149">
    <property type="entry name" value="Metallophos"/>
    <property type="match status" value="1"/>
</dbReference>
<keyword evidence="2 10" id="KW-0444">Lipid biosynthesis</keyword>
<feature type="binding site" evidence="10">
    <location>
        <position position="83"/>
    </location>
    <ligand>
        <name>Mn(2+)</name>
        <dbReference type="ChEBI" id="CHEBI:29035"/>
        <label>2</label>
    </ligand>
</feature>
<feature type="binding site" evidence="10">
    <location>
        <position position="199"/>
    </location>
    <ligand>
        <name>Mn(2+)</name>
        <dbReference type="ChEBI" id="CHEBI:29035"/>
        <label>2</label>
    </ligand>
</feature>
<dbReference type="NCBIfam" id="TIGR01854">
    <property type="entry name" value="lipid_A_lpxH"/>
    <property type="match status" value="1"/>
</dbReference>
<keyword evidence="5 10" id="KW-0479">Metal-binding</keyword>
<feature type="binding site" evidence="10">
    <location>
        <position position="126"/>
    </location>
    <ligand>
        <name>substrate</name>
    </ligand>
</feature>
<dbReference type="EMBL" id="CP133217">
    <property type="protein sequence ID" value="WML85161.1"/>
    <property type="molecule type" value="Genomic_DNA"/>
</dbReference>
<dbReference type="EC" id="3.6.1.54" evidence="10"/>
<dbReference type="HAMAP" id="MF_00575">
    <property type="entry name" value="LpxH"/>
    <property type="match status" value="1"/>
</dbReference>
<evidence type="ECO:0000256" key="1">
    <source>
        <dbReference type="ARBA" id="ARBA00022475"/>
    </source>
</evidence>
<evidence type="ECO:0000313" key="13">
    <source>
        <dbReference type="EMBL" id="WML85161.1"/>
    </source>
</evidence>
<dbReference type="PANTHER" id="PTHR34990:SF1">
    <property type="entry name" value="UDP-2,3-DIACYLGLUCOSAMINE HYDROLASE"/>
    <property type="match status" value="1"/>
</dbReference>
<comment type="subcellular location">
    <subcellularLocation>
        <location evidence="10">Cell inner membrane</location>
        <topology evidence="10">Peripheral membrane protein</topology>
        <orientation evidence="10">Cytoplasmic side</orientation>
    </subcellularLocation>
</comment>
<keyword evidence="8 10" id="KW-0472">Membrane</keyword>
<keyword evidence="14" id="KW-1185">Reference proteome</keyword>
<evidence type="ECO:0000256" key="10">
    <source>
        <dbReference type="HAMAP-Rule" id="MF_00575"/>
    </source>
</evidence>
<evidence type="ECO:0000256" key="2">
    <source>
        <dbReference type="ARBA" id="ARBA00022516"/>
    </source>
</evidence>
<dbReference type="GO" id="GO:0030145">
    <property type="term" value="F:manganese ion binding"/>
    <property type="evidence" value="ECO:0007669"/>
    <property type="project" value="UniProtKB-UniRule"/>
</dbReference>
<evidence type="ECO:0000256" key="6">
    <source>
        <dbReference type="ARBA" id="ARBA00022801"/>
    </source>
</evidence>
<dbReference type="GO" id="GO:0019897">
    <property type="term" value="C:extrinsic component of plasma membrane"/>
    <property type="evidence" value="ECO:0007669"/>
    <property type="project" value="UniProtKB-UniRule"/>
</dbReference>
<dbReference type="GO" id="GO:0008758">
    <property type="term" value="F:UDP-2,3-diacylglucosamine hydrolase activity"/>
    <property type="evidence" value="ECO:0007669"/>
    <property type="project" value="UniProtKB-UniRule"/>
</dbReference>
<feature type="binding site" evidence="10">
    <location>
        <begin position="83"/>
        <end position="84"/>
    </location>
    <ligand>
        <name>substrate</name>
    </ligand>
</feature>
<feature type="binding site" evidence="10">
    <location>
        <position position="201"/>
    </location>
    <ligand>
        <name>Mn(2+)</name>
        <dbReference type="ChEBI" id="CHEBI:29035"/>
        <label>1</label>
    </ligand>
</feature>
<keyword evidence="1 10" id="KW-1003">Cell membrane</keyword>
<feature type="binding site" evidence="10">
    <location>
        <position position="41"/>
    </location>
    <ligand>
        <name>Mn(2+)</name>
        <dbReference type="ChEBI" id="CHEBI:29035"/>
        <label>1</label>
    </ligand>
</feature>
<dbReference type="GO" id="GO:0005737">
    <property type="term" value="C:cytoplasm"/>
    <property type="evidence" value="ECO:0007669"/>
    <property type="project" value="InterPro"/>
</dbReference>
<protein>
    <recommendedName>
        <fullName evidence="10">UDP-2,3-diacylglucosamine hydrolase</fullName>
        <ecNumber evidence="10">3.6.1.54</ecNumber>
    </recommendedName>
    <alternativeName>
        <fullName evidence="10">UDP-2,3-diacylglucosamine diphosphatase</fullName>
    </alternativeName>
</protein>
<accession>A0AA51R312</accession>
<dbReference type="NCBIfam" id="NF003743">
    <property type="entry name" value="PRK05340.1"/>
    <property type="match status" value="1"/>
</dbReference>
<evidence type="ECO:0000256" key="7">
    <source>
        <dbReference type="ARBA" id="ARBA00023098"/>
    </source>
</evidence>
<evidence type="ECO:0000313" key="14">
    <source>
        <dbReference type="Proteomes" id="UP001223336"/>
    </source>
</evidence>
<dbReference type="PANTHER" id="PTHR34990">
    <property type="entry name" value="UDP-2,3-DIACYLGLUCOSAMINE HYDROLASE-RELATED"/>
    <property type="match status" value="1"/>
</dbReference>
<dbReference type="Proteomes" id="UP001229862">
    <property type="component" value="Chromosome"/>
</dbReference>
<dbReference type="GO" id="GO:0009245">
    <property type="term" value="P:lipid A biosynthetic process"/>
    <property type="evidence" value="ECO:0007669"/>
    <property type="project" value="UniProtKB-UniRule"/>
</dbReference>
<name>A0AA51R312_9GAMM</name>
<comment type="caution">
    <text evidence="10">Lacks conserved residue(s) required for the propagation of feature annotation.</text>
</comment>
<dbReference type="InterPro" id="IPR043461">
    <property type="entry name" value="LpxH-like"/>
</dbReference>
<comment type="catalytic activity">
    <reaction evidence="10">
        <text>UDP-2-N,3-O-bis[(3R)-3-hydroxytetradecanoyl]-alpha-D-glucosamine + H2O = 2-N,3-O-bis[(3R)-3-hydroxytetradecanoyl]-alpha-D-glucosaminyl 1-phosphate + UMP + 2 H(+)</text>
        <dbReference type="Rhea" id="RHEA:25213"/>
        <dbReference type="ChEBI" id="CHEBI:15377"/>
        <dbReference type="ChEBI" id="CHEBI:15378"/>
        <dbReference type="ChEBI" id="CHEBI:57865"/>
        <dbReference type="ChEBI" id="CHEBI:57957"/>
        <dbReference type="ChEBI" id="CHEBI:78847"/>
        <dbReference type="EC" id="3.6.1.54"/>
    </reaction>
</comment>
<feature type="binding site" evidence="10">
    <location>
        <position position="8"/>
    </location>
    <ligand>
        <name>Mn(2+)</name>
        <dbReference type="ChEBI" id="CHEBI:29035"/>
        <label>1</label>
    </ligand>
</feature>
<evidence type="ECO:0000256" key="9">
    <source>
        <dbReference type="ARBA" id="ARBA00023211"/>
    </source>
</evidence>
<keyword evidence="7 10" id="KW-0443">Lipid metabolism</keyword>
<evidence type="ECO:0000256" key="5">
    <source>
        <dbReference type="ARBA" id="ARBA00022723"/>
    </source>
</evidence>
<comment type="pathway">
    <text evidence="10">Glycolipid biosynthesis; lipid IV(A) biosynthesis; lipid IV(A) from (3R)-3-hydroxytetradecanoyl-[acyl-carrier-protein] and UDP-N-acetyl-alpha-D-glucosamine: step 4/6.</text>
</comment>
<feature type="binding site" evidence="10">
    <location>
        <position position="41"/>
    </location>
    <ligand>
        <name>Mn(2+)</name>
        <dbReference type="ChEBI" id="CHEBI:29035"/>
        <label>2</label>
    </ligand>
</feature>
<evidence type="ECO:0000313" key="12">
    <source>
        <dbReference type="EMBL" id="MDQ5768077.1"/>
    </source>
</evidence>
<dbReference type="SUPFAM" id="SSF56300">
    <property type="entry name" value="Metallo-dependent phosphatases"/>
    <property type="match status" value="1"/>
</dbReference>
<evidence type="ECO:0000256" key="3">
    <source>
        <dbReference type="ARBA" id="ARBA00022519"/>
    </source>
</evidence>
<dbReference type="RefSeq" id="WP_308134170.1">
    <property type="nucleotide sequence ID" value="NZ_CP133197.1"/>
</dbReference>
<feature type="binding site" evidence="10">
    <location>
        <position position="164"/>
    </location>
    <ligand>
        <name>substrate</name>
    </ligand>
</feature>
<keyword evidence="6 10" id="KW-0378">Hydrolase</keyword>
<dbReference type="CDD" id="cd07398">
    <property type="entry name" value="MPP_YbbF-LpxH"/>
    <property type="match status" value="1"/>
</dbReference>
<comment type="similarity">
    <text evidence="10">Belongs to the LpxH family.</text>
</comment>
<feature type="binding site" evidence="10">
    <location>
        <position position="10"/>
    </location>
    <ligand>
        <name>Mn(2+)</name>
        <dbReference type="ChEBI" id="CHEBI:29035"/>
        <label>1</label>
    </ligand>
</feature>